<dbReference type="EMBL" id="FOWW01000014">
    <property type="protein sequence ID" value="SFQ72063.1"/>
    <property type="molecule type" value="Genomic_DNA"/>
</dbReference>
<dbReference type="InterPro" id="IPR036705">
    <property type="entry name" value="Ribosyl_crysJ1_sf"/>
</dbReference>
<comment type="similarity">
    <text evidence="1">Belongs to the ADP-ribosylglycohydrolase family.</text>
</comment>
<proteinExistence type="inferred from homology"/>
<dbReference type="RefSeq" id="WP_092536672.1">
    <property type="nucleotide sequence ID" value="NZ_FOWW01000014.1"/>
</dbReference>
<evidence type="ECO:0000256" key="2">
    <source>
        <dbReference type="ARBA" id="ARBA00022801"/>
    </source>
</evidence>
<keyword evidence="5" id="KW-1185">Reference proteome</keyword>
<dbReference type="OrthoDB" id="9798107at2"/>
<dbReference type="InterPro" id="IPR050792">
    <property type="entry name" value="ADP-ribosylglycohydrolase"/>
</dbReference>
<sequence>MTPSVSRDRALGLLLGGALGDALGAPFEGRAAVDAAEIAAVERAANPLAHTDDTALTLALAAHLAARRDDHGGLVDPDALARELAAAWRAEPWRGYGPGAARVFELIDNGTPWRAAASAAFGGAGSFGNGAAMRVAPVALVTTSARQAAELGARTGELTHAHEHGRFGAATQAAAAYLALRGDPARPVDVTRFLRELHRAVPSRPWHEKLNRVAELVRTAAEPEHAARALGNDVSALGSVPAAVLAFLQHPDDPVATLRYALRVAGDADTIAAMAGALAGARCGAGAFPRAWVDRLEAAAALHELAGRLAG</sequence>
<feature type="binding site" evidence="3">
    <location>
        <position position="269"/>
    </location>
    <ligand>
        <name>Mg(2+)</name>
        <dbReference type="ChEBI" id="CHEBI:18420"/>
        <label>1</label>
    </ligand>
</feature>
<feature type="binding site" evidence="3">
    <location>
        <position position="51"/>
    </location>
    <ligand>
        <name>Mg(2+)</name>
        <dbReference type="ChEBI" id="CHEBI:18420"/>
        <label>1</label>
    </ligand>
</feature>
<evidence type="ECO:0000256" key="3">
    <source>
        <dbReference type="PIRSR" id="PIRSR605502-1"/>
    </source>
</evidence>
<feature type="binding site" evidence="3">
    <location>
        <position position="270"/>
    </location>
    <ligand>
        <name>Mg(2+)</name>
        <dbReference type="ChEBI" id="CHEBI:18420"/>
        <label>1</label>
    </ligand>
</feature>
<feature type="binding site" evidence="3">
    <location>
        <position position="52"/>
    </location>
    <ligand>
        <name>Mg(2+)</name>
        <dbReference type="ChEBI" id="CHEBI:18420"/>
        <label>1</label>
    </ligand>
</feature>
<dbReference type="GO" id="GO:0016787">
    <property type="term" value="F:hydrolase activity"/>
    <property type="evidence" value="ECO:0007669"/>
    <property type="project" value="UniProtKB-KW"/>
</dbReference>
<protein>
    <submittedName>
        <fullName evidence="4">Poly(ADP-ribose) glycohydrolase ARH3</fullName>
    </submittedName>
</protein>
<reference evidence="5" key="1">
    <citation type="submission" date="2016-10" db="EMBL/GenBank/DDBJ databases">
        <authorList>
            <person name="Varghese N."/>
            <person name="Submissions S."/>
        </authorList>
    </citation>
    <scope>NUCLEOTIDE SEQUENCE [LARGE SCALE GENOMIC DNA]</scope>
    <source>
        <strain evidence="5">CGMCC 4.5579</strain>
    </source>
</reference>
<dbReference type="GO" id="GO:0046872">
    <property type="term" value="F:metal ion binding"/>
    <property type="evidence" value="ECO:0007669"/>
    <property type="project" value="UniProtKB-KW"/>
</dbReference>
<dbReference type="PANTHER" id="PTHR16222:SF24">
    <property type="entry name" value="ADP-RIBOSYLHYDROLASE ARH3"/>
    <property type="match status" value="1"/>
</dbReference>
<keyword evidence="3" id="KW-0460">Magnesium</keyword>
<dbReference type="SUPFAM" id="SSF101478">
    <property type="entry name" value="ADP-ribosylglycohydrolase"/>
    <property type="match status" value="1"/>
</dbReference>
<comment type="cofactor">
    <cofactor evidence="3">
        <name>Mg(2+)</name>
        <dbReference type="ChEBI" id="CHEBI:18420"/>
    </cofactor>
    <text evidence="3">Binds 2 magnesium ions per subunit.</text>
</comment>
<dbReference type="Proteomes" id="UP000198727">
    <property type="component" value="Unassembled WGS sequence"/>
</dbReference>
<evidence type="ECO:0000313" key="5">
    <source>
        <dbReference type="Proteomes" id="UP000198727"/>
    </source>
</evidence>
<evidence type="ECO:0000256" key="1">
    <source>
        <dbReference type="ARBA" id="ARBA00010702"/>
    </source>
</evidence>
<organism evidence="4 5">
    <name type="scientific">Amycolatopsis arida</name>
    <dbReference type="NCBI Taxonomy" id="587909"/>
    <lineage>
        <taxon>Bacteria</taxon>
        <taxon>Bacillati</taxon>
        <taxon>Actinomycetota</taxon>
        <taxon>Actinomycetes</taxon>
        <taxon>Pseudonocardiales</taxon>
        <taxon>Pseudonocardiaceae</taxon>
        <taxon>Amycolatopsis</taxon>
    </lineage>
</organism>
<feature type="binding site" evidence="3">
    <location>
        <position position="267"/>
    </location>
    <ligand>
        <name>Mg(2+)</name>
        <dbReference type="ChEBI" id="CHEBI:18420"/>
        <label>1</label>
    </ligand>
</feature>
<dbReference type="Gene3D" id="1.10.4080.10">
    <property type="entry name" value="ADP-ribosylation/Crystallin J1"/>
    <property type="match status" value="1"/>
</dbReference>
<dbReference type="Pfam" id="PF03747">
    <property type="entry name" value="ADP_ribosyl_GH"/>
    <property type="match status" value="1"/>
</dbReference>
<dbReference type="AlphaFoldDB" id="A0A1I6ATR5"/>
<dbReference type="STRING" id="587909.SAMN05421810_11498"/>
<accession>A0A1I6ATR5</accession>
<name>A0A1I6ATR5_9PSEU</name>
<evidence type="ECO:0000313" key="4">
    <source>
        <dbReference type="EMBL" id="SFQ72063.1"/>
    </source>
</evidence>
<dbReference type="PANTHER" id="PTHR16222">
    <property type="entry name" value="ADP-RIBOSYLGLYCOHYDROLASE"/>
    <property type="match status" value="1"/>
</dbReference>
<feature type="binding site" evidence="3">
    <location>
        <position position="53"/>
    </location>
    <ligand>
        <name>Mg(2+)</name>
        <dbReference type="ChEBI" id="CHEBI:18420"/>
        <label>1</label>
    </ligand>
</feature>
<gene>
    <name evidence="4" type="ORF">SAMN05421810_11498</name>
</gene>
<dbReference type="InterPro" id="IPR005502">
    <property type="entry name" value="Ribosyl_crysJ1"/>
</dbReference>
<keyword evidence="3" id="KW-0479">Metal-binding</keyword>
<keyword evidence="2 4" id="KW-0378">Hydrolase</keyword>